<evidence type="ECO:0000313" key="3">
    <source>
        <dbReference type="EMBL" id="WDE97602.1"/>
    </source>
</evidence>
<dbReference type="InterPro" id="IPR012902">
    <property type="entry name" value="N_methyl_site"/>
</dbReference>
<feature type="region of interest" description="Disordered" evidence="1">
    <location>
        <begin position="243"/>
        <end position="267"/>
    </location>
</feature>
<dbReference type="InterPro" id="IPR045584">
    <property type="entry name" value="Pilin-like"/>
</dbReference>
<gene>
    <name evidence="3" type="ORF">PQO03_17380</name>
</gene>
<dbReference type="SUPFAM" id="SSF54523">
    <property type="entry name" value="Pili subunits"/>
    <property type="match status" value="1"/>
</dbReference>
<dbReference type="Proteomes" id="UP001214250">
    <property type="component" value="Chromosome 2"/>
</dbReference>
<accession>A0ABY7VXL6</accession>
<dbReference type="Gene3D" id="3.30.700.10">
    <property type="entry name" value="Glycoprotein, Type 4 Pilin"/>
    <property type="match status" value="1"/>
</dbReference>
<protein>
    <submittedName>
        <fullName evidence="3">DUF1559 domain-containing protein</fullName>
    </submittedName>
</protein>
<proteinExistence type="predicted"/>
<reference evidence="3 4" key="1">
    <citation type="submission" date="2023-02" db="EMBL/GenBank/DDBJ databases">
        <title>Genome sequence of Lentisphaera profundi SAORIC-696.</title>
        <authorList>
            <person name="Kim e."/>
            <person name="Cho J.-C."/>
            <person name="Choi A."/>
            <person name="Kang I."/>
        </authorList>
    </citation>
    <scope>NUCLEOTIDE SEQUENCE [LARGE SCALE GENOMIC DNA]</scope>
    <source>
        <strain evidence="3 4">SAORIC-696</strain>
    </source>
</reference>
<dbReference type="RefSeq" id="WP_274152094.1">
    <property type="nucleotide sequence ID" value="NZ_CP117812.1"/>
</dbReference>
<evidence type="ECO:0000256" key="1">
    <source>
        <dbReference type="SAM" id="MobiDB-lite"/>
    </source>
</evidence>
<dbReference type="EMBL" id="CP117812">
    <property type="protein sequence ID" value="WDE97602.1"/>
    <property type="molecule type" value="Genomic_DNA"/>
</dbReference>
<evidence type="ECO:0000259" key="2">
    <source>
        <dbReference type="Pfam" id="PF07596"/>
    </source>
</evidence>
<dbReference type="NCBIfam" id="TIGR02532">
    <property type="entry name" value="IV_pilin_GFxxxE"/>
    <property type="match status" value="1"/>
</dbReference>
<keyword evidence="4" id="KW-1185">Reference proteome</keyword>
<name>A0ABY7VXL6_9BACT</name>
<dbReference type="InterPro" id="IPR011453">
    <property type="entry name" value="DUF1559"/>
</dbReference>
<feature type="compositionally biased region" description="Polar residues" evidence="1">
    <location>
        <begin position="243"/>
        <end position="256"/>
    </location>
</feature>
<organism evidence="3 4">
    <name type="scientific">Lentisphaera profundi</name>
    <dbReference type="NCBI Taxonomy" id="1658616"/>
    <lineage>
        <taxon>Bacteria</taxon>
        <taxon>Pseudomonadati</taxon>
        <taxon>Lentisphaerota</taxon>
        <taxon>Lentisphaeria</taxon>
        <taxon>Lentisphaerales</taxon>
        <taxon>Lentisphaeraceae</taxon>
        <taxon>Lentisphaera</taxon>
    </lineage>
</organism>
<dbReference type="Pfam" id="PF07963">
    <property type="entry name" value="N_methyl"/>
    <property type="match status" value="1"/>
</dbReference>
<dbReference type="PANTHER" id="PTHR30093">
    <property type="entry name" value="GENERAL SECRETION PATHWAY PROTEIN G"/>
    <property type="match status" value="1"/>
</dbReference>
<dbReference type="Pfam" id="PF07596">
    <property type="entry name" value="SBP_bac_10"/>
    <property type="match status" value="1"/>
</dbReference>
<evidence type="ECO:0000313" key="4">
    <source>
        <dbReference type="Proteomes" id="UP001214250"/>
    </source>
</evidence>
<feature type="domain" description="DUF1559" evidence="2">
    <location>
        <begin position="36"/>
        <end position="160"/>
    </location>
</feature>
<dbReference type="PANTHER" id="PTHR30093:SF2">
    <property type="entry name" value="TYPE II SECRETION SYSTEM PROTEIN H"/>
    <property type="match status" value="1"/>
</dbReference>
<sequence length="267" mass="28872">MISKIKSIKAFTLMELLVVVAIIGILASLLLPSLSSARKSAKQASCTNNLRQIGIANYNYLDDNDSTLPWGAWSNSSPIMGWGWDDLIYPYLGKGEMSLTDQYKWFWTEEQGLDTLKCPGAVSPYLLGDKPTGTYIMPRGNNGAANTRIAYQMSGNATNPPWTRKITDISDAQGTLLLTENDSIGGNPIQGLGRGATNPQKQIDPAGNGLQLVATANYTLEIHNKMKVNFLLIDGHVESHSPTSKNVLGENGTPNNPLGMWTVSAGD</sequence>